<organism evidence="1 2">
    <name type="scientific">Panagrolaimus sp. ES5</name>
    <dbReference type="NCBI Taxonomy" id="591445"/>
    <lineage>
        <taxon>Eukaryota</taxon>
        <taxon>Metazoa</taxon>
        <taxon>Ecdysozoa</taxon>
        <taxon>Nematoda</taxon>
        <taxon>Chromadorea</taxon>
        <taxon>Rhabditida</taxon>
        <taxon>Tylenchina</taxon>
        <taxon>Panagrolaimomorpha</taxon>
        <taxon>Panagrolaimoidea</taxon>
        <taxon>Panagrolaimidae</taxon>
        <taxon>Panagrolaimus</taxon>
    </lineage>
</organism>
<sequence>MLRKIFQPLGPNSSKRASISSKRQIEYFFAVEWIISEDRLKALIDSTKNEYLQSDTFTAIHASNVDYALQIFPNGDSEKTRGKTMIYFGLKRGNEKKIEAEFSMFIKTAKWNHKIKYTFNESKGRGISCCTVNDLFDSKKNFIVNGKLIVKVVGYLKVEHVESKWETMKKFGDLWRSDLKDFTIVVEQKEIKVHKCVLECQSPVFAEMFKSPSKETNKIEIKDFSFKTVEKAVKLCYDYNLVSNITVNECFLLLNFAEKYKMVKIQDNLEDYLGDKITVENVCEIVKFAVATMSSKLQNKCLDFFMECFLKRESIPNMELLDPKILKTIFTHFSCKKSQTI</sequence>
<proteinExistence type="predicted"/>
<evidence type="ECO:0000313" key="2">
    <source>
        <dbReference type="WBParaSite" id="ES5_v2.g964.t1"/>
    </source>
</evidence>
<dbReference type="WBParaSite" id="ES5_v2.g964.t1">
    <property type="protein sequence ID" value="ES5_v2.g964.t1"/>
    <property type="gene ID" value="ES5_v2.g964"/>
</dbReference>
<evidence type="ECO:0000313" key="1">
    <source>
        <dbReference type="Proteomes" id="UP000887579"/>
    </source>
</evidence>
<accession>A0AC34GXN4</accession>
<dbReference type="Proteomes" id="UP000887579">
    <property type="component" value="Unplaced"/>
</dbReference>
<reference evidence="2" key="1">
    <citation type="submission" date="2022-11" db="UniProtKB">
        <authorList>
            <consortium name="WormBaseParasite"/>
        </authorList>
    </citation>
    <scope>IDENTIFICATION</scope>
</reference>
<protein>
    <submittedName>
        <fullName evidence="2">BTB domain-containing protein</fullName>
    </submittedName>
</protein>
<name>A0AC34GXN4_9BILA</name>